<dbReference type="GO" id="GO:0006788">
    <property type="term" value="P:heme oxidation"/>
    <property type="evidence" value="ECO:0007669"/>
    <property type="project" value="InterPro"/>
</dbReference>
<dbReference type="GO" id="GO:0004392">
    <property type="term" value="F:heme oxygenase (decyclizing) activity"/>
    <property type="evidence" value="ECO:0007669"/>
    <property type="project" value="InterPro"/>
</dbReference>
<proteinExistence type="predicted"/>
<accession>A0A9N8EQV7</accession>
<evidence type="ECO:0000256" key="2">
    <source>
        <dbReference type="ARBA" id="ARBA00022723"/>
    </source>
</evidence>
<dbReference type="Pfam" id="PF01126">
    <property type="entry name" value="Heme_oxygenase"/>
    <property type="match status" value="1"/>
</dbReference>
<organism evidence="5 6">
    <name type="scientific">Seminavis robusta</name>
    <dbReference type="NCBI Taxonomy" id="568900"/>
    <lineage>
        <taxon>Eukaryota</taxon>
        <taxon>Sar</taxon>
        <taxon>Stramenopiles</taxon>
        <taxon>Ochrophyta</taxon>
        <taxon>Bacillariophyta</taxon>
        <taxon>Bacillariophyceae</taxon>
        <taxon>Bacillariophycidae</taxon>
        <taxon>Naviculales</taxon>
        <taxon>Naviculaceae</taxon>
        <taxon>Seminavis</taxon>
    </lineage>
</organism>
<dbReference type="PANTHER" id="PTHR10720:SF0">
    <property type="entry name" value="HEME OXYGENASE"/>
    <property type="match status" value="1"/>
</dbReference>
<dbReference type="PANTHER" id="PTHR10720">
    <property type="entry name" value="HEME OXYGENASE"/>
    <property type="match status" value="1"/>
</dbReference>
<feature type="region of interest" description="Disordered" evidence="4">
    <location>
        <begin position="1"/>
        <end position="27"/>
    </location>
</feature>
<dbReference type="CDD" id="cd19165">
    <property type="entry name" value="HemeO"/>
    <property type="match status" value="1"/>
</dbReference>
<dbReference type="InterPro" id="IPR002051">
    <property type="entry name" value="Haem_Oase"/>
</dbReference>
<evidence type="ECO:0000256" key="3">
    <source>
        <dbReference type="ARBA" id="ARBA00023004"/>
    </source>
</evidence>
<feature type="region of interest" description="Disordered" evidence="4">
    <location>
        <begin position="40"/>
        <end position="60"/>
    </location>
</feature>
<keyword evidence="3" id="KW-0408">Iron</keyword>
<evidence type="ECO:0000256" key="4">
    <source>
        <dbReference type="SAM" id="MobiDB-lite"/>
    </source>
</evidence>
<feature type="compositionally biased region" description="Low complexity" evidence="4">
    <location>
        <begin position="47"/>
        <end position="57"/>
    </location>
</feature>
<keyword evidence="1" id="KW-0349">Heme</keyword>
<dbReference type="GO" id="GO:0020037">
    <property type="term" value="F:heme binding"/>
    <property type="evidence" value="ECO:0007669"/>
    <property type="project" value="TreeGrafter"/>
</dbReference>
<gene>
    <name evidence="5" type="ORF">SEMRO_1702_G292240.1</name>
</gene>
<evidence type="ECO:0000256" key="1">
    <source>
        <dbReference type="ARBA" id="ARBA00022617"/>
    </source>
</evidence>
<dbReference type="AlphaFoldDB" id="A0A9N8EQV7"/>
<protein>
    <submittedName>
        <fullName evidence="5">Heme oxygenase 1</fullName>
    </submittedName>
</protein>
<feature type="region of interest" description="Disordered" evidence="4">
    <location>
        <begin position="170"/>
        <end position="215"/>
    </location>
</feature>
<keyword evidence="6" id="KW-1185">Reference proteome</keyword>
<comment type="caution">
    <text evidence="5">The sequence shown here is derived from an EMBL/GenBank/DDBJ whole genome shotgun (WGS) entry which is preliminary data.</text>
</comment>
<reference evidence="5" key="1">
    <citation type="submission" date="2020-06" db="EMBL/GenBank/DDBJ databases">
        <authorList>
            <consortium name="Plant Systems Biology data submission"/>
        </authorList>
    </citation>
    <scope>NUCLEOTIDE SEQUENCE</scope>
    <source>
        <strain evidence="5">D6</strain>
    </source>
</reference>
<evidence type="ECO:0000313" key="6">
    <source>
        <dbReference type="Proteomes" id="UP001153069"/>
    </source>
</evidence>
<dbReference type="PRINTS" id="PR00088">
    <property type="entry name" value="HAEMOXYGNASE"/>
</dbReference>
<evidence type="ECO:0000313" key="5">
    <source>
        <dbReference type="EMBL" id="CAB9525621.1"/>
    </source>
</evidence>
<dbReference type="GO" id="GO:0006979">
    <property type="term" value="P:response to oxidative stress"/>
    <property type="evidence" value="ECO:0007669"/>
    <property type="project" value="TreeGrafter"/>
</dbReference>
<dbReference type="EMBL" id="CAICTM010001700">
    <property type="protein sequence ID" value="CAB9525621.1"/>
    <property type="molecule type" value="Genomic_DNA"/>
</dbReference>
<dbReference type="InterPro" id="IPR016053">
    <property type="entry name" value="Haem_Oase-like"/>
</dbReference>
<dbReference type="OrthoDB" id="652091at2759"/>
<sequence>MIIPKKHPSPSSSNHYSKDNQQNKRLKIMNSQCPYAVALSEDERSLQSQQQQQQQSSPNSTRALLELRQCPAFATASKCPFKEAKSAEAIQETLAQIPKSHYTEHQSGFYQVMEHFHQVQQTGKGVQLPSGGQCPMQPYMSEGGASKKKSFARTMEECSMAAIMARLASDMEGEESNSDGKMSPRHSETSLLVPPVEQLEQQPDDTQEEEEPRRNSLAEALKTGTAVSHQAAEDVHFVRNFIRGQIDRHLYQEMILGLYHVYVALEETLDRHAPAMFPSCHFPQELSRKESLQEDCEFWHNTRTPSPRTISAATQDYIDRIQYLAHHDPLLLLAHSYTRYLGDLSGGRILARVARRALDLDKQSGDGLAFYRFEKVESYKAFKDNYRQSLDALPLTSEQIQSLVAEANVAFCLNMRLFQELDVMATIPGAEVMSMEQVMEYAHKKGTLSDSDNKAQEQCPFLVNKKKEQQQQSAGAVMKKGARCPWPFVVAHDPWQFAKDWQTWLLVALMVTWWYRW</sequence>
<dbReference type="Proteomes" id="UP001153069">
    <property type="component" value="Unassembled WGS sequence"/>
</dbReference>
<dbReference type="GO" id="GO:0042167">
    <property type="term" value="P:heme catabolic process"/>
    <property type="evidence" value="ECO:0007669"/>
    <property type="project" value="TreeGrafter"/>
</dbReference>
<name>A0A9N8EQV7_9STRA</name>
<dbReference type="InterPro" id="IPR016084">
    <property type="entry name" value="Haem_Oase-like_multi-hlx"/>
</dbReference>
<dbReference type="Gene3D" id="1.20.910.10">
    <property type="entry name" value="Heme oxygenase-like"/>
    <property type="match status" value="1"/>
</dbReference>
<keyword evidence="2" id="KW-0479">Metal-binding</keyword>
<dbReference type="SUPFAM" id="SSF48613">
    <property type="entry name" value="Heme oxygenase-like"/>
    <property type="match status" value="1"/>
</dbReference>
<dbReference type="GO" id="GO:0046872">
    <property type="term" value="F:metal ion binding"/>
    <property type="evidence" value="ECO:0007669"/>
    <property type="project" value="UniProtKB-KW"/>
</dbReference>